<sequence>MVLNGSLVLRFFLLICTITGLSAAPYNSQSLGILSEFISKDSNSPLIVVVDANNFKALDLDSQSQSKSDHSNHNHPWHGDHGHDNDREMAKDAIDAVYDILRSNQALLENQINRGSDRQIGVAEQCSNSQENSCSKDGDGEGGKC</sequence>
<dbReference type="Proteomes" id="UP000249218">
    <property type="component" value="Unassembled WGS sequence"/>
</dbReference>
<dbReference type="EMBL" id="KZ149957">
    <property type="protein sequence ID" value="PZC76456.1"/>
    <property type="molecule type" value="Genomic_DNA"/>
</dbReference>
<name>A0A2W1BUX8_HELAM</name>
<dbReference type="OrthoDB" id="7487212at2759"/>
<feature type="signal peptide" evidence="2">
    <location>
        <begin position="1"/>
        <end position="23"/>
    </location>
</feature>
<evidence type="ECO:0000256" key="1">
    <source>
        <dbReference type="SAM" id="MobiDB-lite"/>
    </source>
</evidence>
<evidence type="ECO:0000313" key="3">
    <source>
        <dbReference type="EMBL" id="PZC76456.1"/>
    </source>
</evidence>
<reference evidence="3 4" key="1">
    <citation type="journal article" date="2017" name="BMC Biol.">
        <title>Genomic innovations, transcriptional plasticity and gene loss underlying the evolution and divergence of two highly polyphagous and invasive Helicoverpa pest species.</title>
        <authorList>
            <person name="Pearce S.L."/>
            <person name="Clarke D.F."/>
            <person name="East P.D."/>
            <person name="Elfekih S."/>
            <person name="Gordon K.H."/>
            <person name="Jermiin L.S."/>
            <person name="McGaughran A."/>
            <person name="Oakeshott J.G."/>
            <person name="Papanikolaou A."/>
            <person name="Perera O.P."/>
            <person name="Rane R.V."/>
            <person name="Richards S."/>
            <person name="Tay W.T."/>
            <person name="Walsh T.K."/>
            <person name="Anderson A."/>
            <person name="Anderson C.J."/>
            <person name="Asgari S."/>
            <person name="Board P.G."/>
            <person name="Bretschneider A."/>
            <person name="Campbell P.M."/>
            <person name="Chertemps T."/>
            <person name="Christeller J.T."/>
            <person name="Coppin C.W."/>
            <person name="Downes S.J."/>
            <person name="Duan G."/>
            <person name="Farnsworth C.A."/>
            <person name="Good R.T."/>
            <person name="Han L.B."/>
            <person name="Han Y.C."/>
            <person name="Hatje K."/>
            <person name="Horne I."/>
            <person name="Huang Y.P."/>
            <person name="Hughes D.S."/>
            <person name="Jacquin-Joly E."/>
            <person name="James W."/>
            <person name="Jhangiani S."/>
            <person name="Kollmar M."/>
            <person name="Kuwar S.S."/>
            <person name="Li S."/>
            <person name="Liu N.Y."/>
            <person name="Maibeche M.T."/>
            <person name="Miller J.R."/>
            <person name="Montagne N."/>
            <person name="Perry T."/>
            <person name="Qu J."/>
            <person name="Song S.V."/>
            <person name="Sutton G.G."/>
            <person name="Vogel H."/>
            <person name="Walenz B.P."/>
            <person name="Xu W."/>
            <person name="Zhang H.J."/>
            <person name="Zou Z."/>
            <person name="Batterham P."/>
            <person name="Edwards O.R."/>
            <person name="Feyereisen R."/>
            <person name="Gibbs R.A."/>
            <person name="Heckel D.G."/>
            <person name="McGrath A."/>
            <person name="Robin C."/>
            <person name="Scherer S.E."/>
            <person name="Worley K.C."/>
            <person name="Wu Y.D."/>
        </authorList>
    </citation>
    <scope>NUCLEOTIDE SEQUENCE [LARGE SCALE GENOMIC DNA]</scope>
    <source>
        <strain evidence="3">Harm_GR_Male_#8</strain>
        <tissue evidence="3">Whole organism</tissue>
    </source>
</reference>
<feature type="region of interest" description="Disordered" evidence="1">
    <location>
        <begin position="60"/>
        <end position="89"/>
    </location>
</feature>
<evidence type="ECO:0000313" key="4">
    <source>
        <dbReference type="Proteomes" id="UP000249218"/>
    </source>
</evidence>
<feature type="compositionally biased region" description="Basic and acidic residues" evidence="1">
    <location>
        <begin position="134"/>
        <end position="145"/>
    </location>
</feature>
<keyword evidence="4" id="KW-1185">Reference proteome</keyword>
<feature type="chain" id="PRO_5015891777" evidence="2">
    <location>
        <begin position="24"/>
        <end position="145"/>
    </location>
</feature>
<feature type="compositionally biased region" description="Basic and acidic residues" evidence="1">
    <location>
        <begin position="67"/>
        <end position="89"/>
    </location>
</feature>
<keyword evidence="2" id="KW-0732">Signal</keyword>
<dbReference type="AlphaFoldDB" id="A0A2W1BUX8"/>
<feature type="region of interest" description="Disordered" evidence="1">
    <location>
        <begin position="123"/>
        <end position="145"/>
    </location>
</feature>
<evidence type="ECO:0000256" key="2">
    <source>
        <dbReference type="SAM" id="SignalP"/>
    </source>
</evidence>
<accession>A0A2W1BUX8</accession>
<gene>
    <name evidence="3" type="primary">HaOG204547</name>
    <name evidence="3" type="ORF">B5X24_HaOG204547</name>
</gene>
<protein>
    <submittedName>
        <fullName evidence="3">Uncharacterized protein</fullName>
    </submittedName>
</protein>
<proteinExistence type="predicted"/>
<organism evidence="3 4">
    <name type="scientific">Helicoverpa armigera</name>
    <name type="common">Cotton bollworm</name>
    <name type="synonym">Heliothis armigera</name>
    <dbReference type="NCBI Taxonomy" id="29058"/>
    <lineage>
        <taxon>Eukaryota</taxon>
        <taxon>Metazoa</taxon>
        <taxon>Ecdysozoa</taxon>
        <taxon>Arthropoda</taxon>
        <taxon>Hexapoda</taxon>
        <taxon>Insecta</taxon>
        <taxon>Pterygota</taxon>
        <taxon>Neoptera</taxon>
        <taxon>Endopterygota</taxon>
        <taxon>Lepidoptera</taxon>
        <taxon>Glossata</taxon>
        <taxon>Ditrysia</taxon>
        <taxon>Noctuoidea</taxon>
        <taxon>Noctuidae</taxon>
        <taxon>Heliothinae</taxon>
        <taxon>Helicoverpa</taxon>
    </lineage>
</organism>